<feature type="domain" description="Bacterial repeat" evidence="2">
    <location>
        <begin position="362"/>
        <end position="432"/>
    </location>
</feature>
<dbReference type="Pfam" id="PF18962">
    <property type="entry name" value="Por_Secre_tail"/>
    <property type="match status" value="1"/>
</dbReference>
<accession>A0A1T5D4B4</accession>
<dbReference type="Proteomes" id="UP000191055">
    <property type="component" value="Unassembled WGS sequence"/>
</dbReference>
<dbReference type="Pfam" id="PF03382">
    <property type="entry name" value="DUF285"/>
    <property type="match status" value="2"/>
</dbReference>
<keyword evidence="4" id="KW-1185">Reference proteome</keyword>
<evidence type="ECO:0000259" key="1">
    <source>
        <dbReference type="Pfam" id="PF18962"/>
    </source>
</evidence>
<dbReference type="NCBIfam" id="TIGR02167">
    <property type="entry name" value="Liste_lipo_26"/>
    <property type="match status" value="5"/>
</dbReference>
<evidence type="ECO:0000313" key="4">
    <source>
        <dbReference type="Proteomes" id="UP000191055"/>
    </source>
</evidence>
<organism evidence="3 4">
    <name type="scientific">Alkalitalea saponilacus</name>
    <dbReference type="NCBI Taxonomy" id="889453"/>
    <lineage>
        <taxon>Bacteria</taxon>
        <taxon>Pseudomonadati</taxon>
        <taxon>Bacteroidota</taxon>
        <taxon>Bacteroidia</taxon>
        <taxon>Marinilabiliales</taxon>
        <taxon>Marinilabiliaceae</taxon>
        <taxon>Alkalitalea</taxon>
    </lineage>
</organism>
<dbReference type="InterPro" id="IPR005046">
    <property type="entry name" value="DUF285"/>
</dbReference>
<feature type="domain" description="Bacterial repeat" evidence="2">
    <location>
        <begin position="437"/>
        <end position="505"/>
    </location>
</feature>
<feature type="domain" description="Secretion system C-terminal sorting" evidence="1">
    <location>
        <begin position="520"/>
        <end position="587"/>
    </location>
</feature>
<dbReference type="InterPro" id="IPR011889">
    <property type="entry name" value="Liste_lipo_26"/>
</dbReference>
<dbReference type="STRING" id="889453.SAMN03080601_00971"/>
<reference evidence="3 4" key="1">
    <citation type="submission" date="2017-02" db="EMBL/GenBank/DDBJ databases">
        <authorList>
            <person name="Peterson S.W."/>
        </authorList>
    </citation>
    <scope>NUCLEOTIDE SEQUENCE [LARGE SCALE GENOMIC DNA]</scope>
    <source>
        <strain evidence="3 4">DSM 24412</strain>
    </source>
</reference>
<evidence type="ECO:0000313" key="3">
    <source>
        <dbReference type="EMBL" id="SKB66544.1"/>
    </source>
</evidence>
<sequence>MSDMFHNSDFNQEIDGWDVSNVTTMRYMFAYSEFNSSIASWDVSSVTNMLWMFGYSAFNLDIGDWDVGNVINMSSMFRNSDFNQDIGDWDVSNVTDMSNMFRNSDFNQDIGGWGVGNVTNMLVMFGGSNFNQDIGNWDVSKVINMLELFDGTPFNKDISSWDVSNVTNMMRMFRNSEFNQDIGGWDVSSVTNMQEMFSGSEFNQDIGSWDVSNVNNMMYMFWGSDFNQDISGWDVSNVTTMSDMFAYSDFNQDIGGWNVSSVTNMQGMFYLSDFNQDISNWDVSNVENFSSFLSVSELSTENYNKLLIKWSELDLQQGINFSGGNSKYDLGLPQEKRQFIIDEFGWTFNDDGNTGNEVFLLTLYANPKYAGEVEGEGLYYSDDNVDVKAFANMGYEFANWTDNDSEEVDTEAEFVFVMPAEAVSLTANFSHIDYQLTVNINPEGAGSVSGEGAYIMNQEVTLAATANEGYGFINWTDGENILSDDETYFFTMPAEVVTITANFSETTSITEADYANPVKIYPNPAQNHINISGLDKNSTIEIFSITGAKMMRLENQSGNVNLNVSNLENDIYIIRISSEKGVLSRNIFINK</sequence>
<protein>
    <submittedName>
        <fullName evidence="3">Por secretion system C-terminal sorting domain-containing protein</fullName>
    </submittedName>
</protein>
<evidence type="ECO:0000259" key="2">
    <source>
        <dbReference type="Pfam" id="PF18998"/>
    </source>
</evidence>
<proteinExistence type="predicted"/>
<dbReference type="AlphaFoldDB" id="A0A1T5D4B4"/>
<name>A0A1T5D4B4_9BACT</name>
<dbReference type="NCBIfam" id="TIGR04183">
    <property type="entry name" value="Por_Secre_tail"/>
    <property type="match status" value="1"/>
</dbReference>
<dbReference type="EMBL" id="FUYV01000004">
    <property type="protein sequence ID" value="SKB66544.1"/>
    <property type="molecule type" value="Genomic_DNA"/>
</dbReference>
<dbReference type="InterPro" id="IPR044060">
    <property type="entry name" value="Bacterial_rp_domain"/>
</dbReference>
<dbReference type="InterPro" id="IPR026444">
    <property type="entry name" value="Secre_tail"/>
</dbReference>
<dbReference type="Pfam" id="PF18998">
    <property type="entry name" value="Flg_new_2"/>
    <property type="match status" value="2"/>
</dbReference>
<gene>
    <name evidence="3" type="ORF">SAMN03080601_00971</name>
</gene>